<dbReference type="RefSeq" id="WP_168520271.1">
    <property type="nucleotide sequence ID" value="NZ_JAAXLS010000033.1"/>
</dbReference>
<gene>
    <name evidence="1" type="ORF">HFP15_30680</name>
</gene>
<organism evidence="1 2">
    <name type="scientific">Amycolatopsis acididurans</name>
    <dbReference type="NCBI Taxonomy" id="2724524"/>
    <lineage>
        <taxon>Bacteria</taxon>
        <taxon>Bacillati</taxon>
        <taxon>Actinomycetota</taxon>
        <taxon>Actinomycetes</taxon>
        <taxon>Pseudonocardiales</taxon>
        <taxon>Pseudonocardiaceae</taxon>
        <taxon>Amycolatopsis</taxon>
    </lineage>
</organism>
<keyword evidence="2" id="KW-1185">Reference proteome</keyword>
<evidence type="ECO:0000313" key="1">
    <source>
        <dbReference type="EMBL" id="NKQ57244.1"/>
    </source>
</evidence>
<proteinExistence type="predicted"/>
<evidence type="ECO:0000313" key="2">
    <source>
        <dbReference type="Proteomes" id="UP000715441"/>
    </source>
</evidence>
<protein>
    <submittedName>
        <fullName evidence="1">Uncharacterized protein</fullName>
    </submittedName>
</protein>
<comment type="caution">
    <text evidence="1">The sequence shown here is derived from an EMBL/GenBank/DDBJ whole genome shotgun (WGS) entry which is preliminary data.</text>
</comment>
<dbReference type="EMBL" id="JAAXLS010000033">
    <property type="protein sequence ID" value="NKQ57244.1"/>
    <property type="molecule type" value="Genomic_DNA"/>
</dbReference>
<accession>A0ABX1JCQ1</accession>
<reference evidence="1 2" key="1">
    <citation type="submission" date="2020-04" db="EMBL/GenBank/DDBJ databases">
        <title>Novel species.</title>
        <authorList>
            <person name="Teo W.F.A."/>
            <person name="Lipun K."/>
            <person name="Srisuk N."/>
            <person name="Duangmal K."/>
        </authorList>
    </citation>
    <scope>NUCLEOTIDE SEQUENCE [LARGE SCALE GENOMIC DNA]</scope>
    <source>
        <strain evidence="1 2">K13G38</strain>
    </source>
</reference>
<dbReference type="Proteomes" id="UP000715441">
    <property type="component" value="Unassembled WGS sequence"/>
</dbReference>
<name>A0ABX1JCQ1_9PSEU</name>
<sequence>MADWARPFLASLPARNAVATAVKPFARPGLRVNVHGGGWLVTAPTGRTFACDGLTELAAAARPWLAEPGEFVPRGSGTVRVPEPDARRGVRIRIDPNVPKRWLGDEVVVPDADTARRVYEQLSRPPWSLRHYLAPSGPAQLSVPEPGSAADLLVWLQLARPSALTARCPLDATWHLDVEIRDGHVVRACACR</sequence>